<evidence type="ECO:0000256" key="7">
    <source>
        <dbReference type="ARBA" id="ARBA00037993"/>
    </source>
</evidence>
<dbReference type="NCBIfam" id="TIGR00364">
    <property type="entry name" value="7-cyano-7-deazaguanine synthase QueC"/>
    <property type="match status" value="1"/>
</dbReference>
<sequence length="377" mass="42799">MMAQALSELRCALRFWRRSWTHKKAEERGRFYRVVLGRDVLPRGITSKRSFSEDPVKKTTRMREENGTDRRIVPKTFRGEPETIAKATRRAIYQRTVFIRFLNSHSKDALNANTNNQNDQTKIGERESPVAIVLLSGGLDSATTLAFARSQGYACRALSFEYGQRHRCELEAARRIALAQQVLAHHWIRLDFGCIGGSALTNAEILVPKAPQLDMVWKTNPESIPVTYVPARNTIFLAYALALAEVHRSYDIFIGANAVDYSGYPDCRPQYFQAFEHVAELGTRAGVEKNTDRRFRIHAPLLQMPKTEIIQEGLRLGVDYSMTHSCYDPLDEAGTPCRRCDACRIRHTAFRQLGIEDPQLARLSTNPTMRPHTASSE</sequence>
<evidence type="ECO:0000256" key="4">
    <source>
        <dbReference type="ARBA" id="ARBA00022741"/>
    </source>
</evidence>
<evidence type="ECO:0000256" key="6">
    <source>
        <dbReference type="ARBA" id="ARBA00022840"/>
    </source>
</evidence>
<dbReference type="PANTHER" id="PTHR42914:SF1">
    <property type="entry name" value="7-CYANO-7-DEAZAGUANINE SYNTHASE"/>
    <property type="match status" value="1"/>
</dbReference>
<proteinExistence type="inferred from homology"/>
<dbReference type="OrthoDB" id="448104at2759"/>
<evidence type="ECO:0000256" key="8">
    <source>
        <dbReference type="ARBA" id="ARBA00039149"/>
    </source>
</evidence>
<dbReference type="AlphaFoldDB" id="A0A7J7II46"/>
<dbReference type="SUPFAM" id="SSF52402">
    <property type="entry name" value="Adenine nucleotide alpha hydrolases-like"/>
    <property type="match status" value="1"/>
</dbReference>
<name>A0A7J7II46_9RHOD</name>
<evidence type="ECO:0000313" key="10">
    <source>
        <dbReference type="EMBL" id="KAF6002404.1"/>
    </source>
</evidence>
<comment type="similarity">
    <text evidence="7">Belongs to the QueC family.</text>
</comment>
<keyword evidence="4" id="KW-0547">Nucleotide-binding</keyword>
<dbReference type="InterPro" id="IPR014729">
    <property type="entry name" value="Rossmann-like_a/b/a_fold"/>
</dbReference>
<dbReference type="GO" id="GO:0005524">
    <property type="term" value="F:ATP binding"/>
    <property type="evidence" value="ECO:0007669"/>
    <property type="project" value="UniProtKB-KW"/>
</dbReference>
<dbReference type="CDD" id="cd01995">
    <property type="entry name" value="QueC-like"/>
    <property type="match status" value="1"/>
</dbReference>
<dbReference type="EC" id="6.3.4.20" evidence="8"/>
<dbReference type="GO" id="GO:0046872">
    <property type="term" value="F:metal ion binding"/>
    <property type="evidence" value="ECO:0007669"/>
    <property type="project" value="UniProtKB-KW"/>
</dbReference>
<evidence type="ECO:0000256" key="5">
    <source>
        <dbReference type="ARBA" id="ARBA00022833"/>
    </source>
</evidence>
<evidence type="ECO:0000313" key="11">
    <source>
        <dbReference type="Proteomes" id="UP000530660"/>
    </source>
</evidence>
<reference evidence="10 11" key="1">
    <citation type="journal article" date="2020" name="J. Phycol.">
        <title>Comparative genome analysis reveals Cyanidiococcus gen. nov., a new extremophilic red algal genus sister to Cyanidioschyzon (Cyanidioschyzonaceae, Rhodophyta).</title>
        <authorList>
            <person name="Liu S.-L."/>
            <person name="Chiang Y.-R."/>
            <person name="Yoon H.S."/>
            <person name="Fu H.-Y."/>
        </authorList>
    </citation>
    <scope>NUCLEOTIDE SEQUENCE [LARGE SCALE GENOMIC DNA]</scope>
    <source>
        <strain evidence="10 11">THAL066</strain>
    </source>
</reference>
<dbReference type="Gene3D" id="3.40.50.620">
    <property type="entry name" value="HUPs"/>
    <property type="match status" value="1"/>
</dbReference>
<keyword evidence="11" id="KW-1185">Reference proteome</keyword>
<dbReference type="GO" id="GO:0016874">
    <property type="term" value="F:ligase activity"/>
    <property type="evidence" value="ECO:0007669"/>
    <property type="project" value="UniProtKB-KW"/>
</dbReference>
<gene>
    <name evidence="10" type="ORF">F1559_001609</name>
</gene>
<comment type="catalytic activity">
    <reaction evidence="9">
        <text>7-carboxy-7-carbaguanine + NH4(+) + 2 ATP = 7-cyano-7-carbaguanine + 2 AMP + 2 diphosphate + 2 H(+)</text>
        <dbReference type="Rhea" id="RHEA:27982"/>
        <dbReference type="ChEBI" id="CHEBI:15378"/>
        <dbReference type="ChEBI" id="CHEBI:28938"/>
        <dbReference type="ChEBI" id="CHEBI:30616"/>
        <dbReference type="ChEBI" id="CHEBI:33019"/>
        <dbReference type="ChEBI" id="CHEBI:45075"/>
        <dbReference type="ChEBI" id="CHEBI:61036"/>
        <dbReference type="ChEBI" id="CHEBI:456215"/>
        <dbReference type="EC" id="6.3.4.20"/>
    </reaction>
</comment>
<organism evidence="10 11">
    <name type="scientific">Cyanidiococcus yangmingshanensis</name>
    <dbReference type="NCBI Taxonomy" id="2690220"/>
    <lineage>
        <taxon>Eukaryota</taxon>
        <taxon>Rhodophyta</taxon>
        <taxon>Bangiophyceae</taxon>
        <taxon>Cyanidiales</taxon>
        <taxon>Cyanidiaceae</taxon>
        <taxon>Cyanidiococcus</taxon>
    </lineage>
</organism>
<dbReference type="HAMAP" id="MF_01633">
    <property type="entry name" value="QueC"/>
    <property type="match status" value="1"/>
</dbReference>
<dbReference type="PANTHER" id="PTHR42914">
    <property type="entry name" value="7-CYANO-7-DEAZAGUANINE SYNTHASE"/>
    <property type="match status" value="1"/>
</dbReference>
<dbReference type="Pfam" id="PF06508">
    <property type="entry name" value="QueC"/>
    <property type="match status" value="1"/>
</dbReference>
<keyword evidence="6" id="KW-0067">ATP-binding</keyword>
<accession>A0A7J7II46</accession>
<keyword evidence="3" id="KW-0479">Metal-binding</keyword>
<comment type="caution">
    <text evidence="10">The sequence shown here is derived from an EMBL/GenBank/DDBJ whole genome shotgun (WGS) entry which is preliminary data.</text>
</comment>
<keyword evidence="2" id="KW-0436">Ligase</keyword>
<evidence type="ECO:0000256" key="3">
    <source>
        <dbReference type="ARBA" id="ARBA00022723"/>
    </source>
</evidence>
<comment type="pathway">
    <text evidence="1">Purine metabolism; 7-cyano-7-deazaguanine biosynthesis.</text>
</comment>
<dbReference type="InterPro" id="IPR018317">
    <property type="entry name" value="QueC"/>
</dbReference>
<evidence type="ECO:0000256" key="2">
    <source>
        <dbReference type="ARBA" id="ARBA00022598"/>
    </source>
</evidence>
<evidence type="ECO:0000256" key="1">
    <source>
        <dbReference type="ARBA" id="ARBA00005061"/>
    </source>
</evidence>
<protein>
    <recommendedName>
        <fullName evidence="8">7-cyano-7-deazaguanine synthase</fullName>
        <ecNumber evidence="8">6.3.4.20</ecNumber>
    </recommendedName>
</protein>
<dbReference type="Proteomes" id="UP000530660">
    <property type="component" value="Unassembled WGS sequence"/>
</dbReference>
<evidence type="ECO:0000256" key="9">
    <source>
        <dbReference type="ARBA" id="ARBA00047890"/>
    </source>
</evidence>
<keyword evidence="5" id="KW-0862">Zinc</keyword>
<dbReference type="EMBL" id="VWRR01000010">
    <property type="protein sequence ID" value="KAF6002404.1"/>
    <property type="molecule type" value="Genomic_DNA"/>
</dbReference>